<evidence type="ECO:0000259" key="11">
    <source>
        <dbReference type="Pfam" id="PF04313"/>
    </source>
</evidence>
<evidence type="ECO:0000256" key="7">
    <source>
        <dbReference type="ARBA" id="ARBA00022759"/>
    </source>
</evidence>
<dbReference type="GO" id="GO:0004519">
    <property type="term" value="F:endonuclease activity"/>
    <property type="evidence" value="ECO:0007669"/>
    <property type="project" value="UniProtKB-KW"/>
</dbReference>
<dbReference type="EMBL" id="JAUFRC010000001">
    <property type="protein sequence ID" value="MDN3711746.1"/>
    <property type="molecule type" value="Genomic_DNA"/>
</dbReference>
<keyword evidence="8" id="KW-0378">Hydrolase</keyword>
<evidence type="ECO:0000256" key="9">
    <source>
        <dbReference type="ARBA" id="ARBA00022840"/>
    </source>
</evidence>
<evidence type="ECO:0000256" key="10">
    <source>
        <dbReference type="ARBA" id="ARBA00023125"/>
    </source>
</evidence>
<dbReference type="CDD" id="cd22332">
    <property type="entry name" value="HsdR_N"/>
    <property type="match status" value="1"/>
</dbReference>
<dbReference type="InterPro" id="IPR007409">
    <property type="entry name" value="Restrct_endonuc_type1_HsdR_N"/>
</dbReference>
<evidence type="ECO:0000256" key="8">
    <source>
        <dbReference type="ARBA" id="ARBA00022801"/>
    </source>
</evidence>
<keyword evidence="13" id="KW-1185">Reference proteome</keyword>
<dbReference type="Pfam" id="PF04313">
    <property type="entry name" value="HSDR_N"/>
    <property type="match status" value="1"/>
</dbReference>
<evidence type="ECO:0000313" key="13">
    <source>
        <dbReference type="Proteomes" id="UP001243846"/>
    </source>
</evidence>
<comment type="similarity">
    <text evidence="2">Belongs to the HsdR family.</text>
</comment>
<keyword evidence="9" id="KW-0067">ATP-binding</keyword>
<name>A0ABT8D5T9_9RHOB</name>
<keyword evidence="6" id="KW-0680">Restriction system</keyword>
<protein>
    <recommendedName>
        <fullName evidence="3">type I site-specific deoxyribonuclease</fullName>
        <ecNumber evidence="3">3.1.21.3</ecNumber>
    </recommendedName>
</protein>
<keyword evidence="7 12" id="KW-0255">Endonuclease</keyword>
<accession>A0ABT8D5T9</accession>
<keyword evidence="5" id="KW-0547">Nucleotide-binding</keyword>
<dbReference type="RefSeq" id="WP_377785758.1">
    <property type="nucleotide sequence ID" value="NZ_JBHUOC010000001.1"/>
</dbReference>
<dbReference type="InterPro" id="IPR051268">
    <property type="entry name" value="Type-I_R_enzyme_R_subunit"/>
</dbReference>
<dbReference type="PANTHER" id="PTHR30195">
    <property type="entry name" value="TYPE I SITE-SPECIFIC DEOXYRIBONUCLEASE PROTEIN SUBUNIT M AND R"/>
    <property type="match status" value="1"/>
</dbReference>
<proteinExistence type="inferred from homology"/>
<dbReference type="Proteomes" id="UP001243846">
    <property type="component" value="Unassembled WGS sequence"/>
</dbReference>
<comment type="catalytic activity">
    <reaction evidence="1">
        <text>Endonucleolytic cleavage of DNA to give random double-stranded fragments with terminal 5'-phosphates, ATP is simultaneously hydrolyzed.</text>
        <dbReference type="EC" id="3.1.21.3"/>
    </reaction>
</comment>
<keyword evidence="4" id="KW-0540">Nuclease</keyword>
<feature type="domain" description="Restriction endonuclease type I HsdR N-terminal" evidence="11">
    <location>
        <begin position="4"/>
        <end position="181"/>
    </location>
</feature>
<organism evidence="12 13">
    <name type="scientific">Paracoccus cavernae</name>
    <dbReference type="NCBI Taxonomy" id="1571207"/>
    <lineage>
        <taxon>Bacteria</taxon>
        <taxon>Pseudomonadati</taxon>
        <taxon>Pseudomonadota</taxon>
        <taxon>Alphaproteobacteria</taxon>
        <taxon>Rhodobacterales</taxon>
        <taxon>Paracoccaceae</taxon>
        <taxon>Paracoccus</taxon>
    </lineage>
</organism>
<evidence type="ECO:0000313" key="12">
    <source>
        <dbReference type="EMBL" id="MDN3711746.1"/>
    </source>
</evidence>
<evidence type="ECO:0000256" key="5">
    <source>
        <dbReference type="ARBA" id="ARBA00022741"/>
    </source>
</evidence>
<sequence length="192" mass="21355">MSITEDIVELAAIETLEELGWSYLHGSVIAPDGIAPERRSFGDVILTGRLEAAIARINPDAPEAARDEAMRRVLTGELPSLVEENRRIHKLLTEGVNVEFRGGDGKSAITKIWLIDLRNPNANDWLAVNQFVVVENRTKRRPDVVLFVNGLPLAVLELKNAASQNATIADAYNQLQTYLHQTPVCSTPTRYW</sequence>
<reference evidence="13" key="1">
    <citation type="journal article" date="2019" name="Int. J. Syst. Evol. Microbiol.">
        <title>The Global Catalogue of Microorganisms (GCM) 10K type strain sequencing project: providing services to taxonomists for standard genome sequencing and annotation.</title>
        <authorList>
            <consortium name="The Broad Institute Genomics Platform"/>
            <consortium name="The Broad Institute Genome Sequencing Center for Infectious Disease"/>
            <person name="Wu L."/>
            <person name="Ma J."/>
        </authorList>
    </citation>
    <scope>NUCLEOTIDE SEQUENCE [LARGE SCALE GENOMIC DNA]</scope>
    <source>
        <strain evidence="13">CECT 8482</strain>
    </source>
</reference>
<evidence type="ECO:0000256" key="6">
    <source>
        <dbReference type="ARBA" id="ARBA00022747"/>
    </source>
</evidence>
<dbReference type="Gene3D" id="3.90.1570.50">
    <property type="match status" value="1"/>
</dbReference>
<evidence type="ECO:0000256" key="3">
    <source>
        <dbReference type="ARBA" id="ARBA00012654"/>
    </source>
</evidence>
<dbReference type="PANTHER" id="PTHR30195:SF15">
    <property type="entry name" value="TYPE I RESTRICTION ENZYME HINDI ENDONUCLEASE SUBUNIT"/>
    <property type="match status" value="1"/>
</dbReference>
<gene>
    <name evidence="12" type="ORF">QWZ10_07710</name>
</gene>
<evidence type="ECO:0000256" key="2">
    <source>
        <dbReference type="ARBA" id="ARBA00008598"/>
    </source>
</evidence>
<comment type="caution">
    <text evidence="12">The sequence shown here is derived from an EMBL/GenBank/DDBJ whole genome shotgun (WGS) entry which is preliminary data.</text>
</comment>
<keyword evidence="10" id="KW-0238">DNA-binding</keyword>
<dbReference type="EC" id="3.1.21.3" evidence="3"/>
<evidence type="ECO:0000256" key="4">
    <source>
        <dbReference type="ARBA" id="ARBA00022722"/>
    </source>
</evidence>
<evidence type="ECO:0000256" key="1">
    <source>
        <dbReference type="ARBA" id="ARBA00000851"/>
    </source>
</evidence>